<name>A0ABV0XT28_9TELE</name>
<organism evidence="1 2">
    <name type="scientific">Ameca splendens</name>
    <dbReference type="NCBI Taxonomy" id="208324"/>
    <lineage>
        <taxon>Eukaryota</taxon>
        <taxon>Metazoa</taxon>
        <taxon>Chordata</taxon>
        <taxon>Craniata</taxon>
        <taxon>Vertebrata</taxon>
        <taxon>Euteleostomi</taxon>
        <taxon>Actinopterygii</taxon>
        <taxon>Neopterygii</taxon>
        <taxon>Teleostei</taxon>
        <taxon>Neoteleostei</taxon>
        <taxon>Acanthomorphata</taxon>
        <taxon>Ovalentaria</taxon>
        <taxon>Atherinomorphae</taxon>
        <taxon>Cyprinodontiformes</taxon>
        <taxon>Goodeidae</taxon>
        <taxon>Ameca</taxon>
    </lineage>
</organism>
<evidence type="ECO:0000313" key="1">
    <source>
        <dbReference type="EMBL" id="MEQ2284621.1"/>
    </source>
</evidence>
<accession>A0ABV0XT28</accession>
<evidence type="ECO:0000313" key="2">
    <source>
        <dbReference type="Proteomes" id="UP001469553"/>
    </source>
</evidence>
<proteinExistence type="predicted"/>
<reference evidence="1 2" key="1">
    <citation type="submission" date="2021-06" db="EMBL/GenBank/DDBJ databases">
        <authorList>
            <person name="Palmer J.M."/>
        </authorList>
    </citation>
    <scope>NUCLEOTIDE SEQUENCE [LARGE SCALE GENOMIC DNA]</scope>
    <source>
        <strain evidence="1 2">AS_MEX2019</strain>
        <tissue evidence="1">Muscle</tissue>
    </source>
</reference>
<protein>
    <submittedName>
        <fullName evidence="1">Uncharacterized protein</fullName>
    </submittedName>
</protein>
<keyword evidence="2" id="KW-1185">Reference proteome</keyword>
<comment type="caution">
    <text evidence="1">The sequence shown here is derived from an EMBL/GenBank/DDBJ whole genome shotgun (WGS) entry which is preliminary data.</text>
</comment>
<sequence length="239" mass="25531">MHLHRCFNVTFTLSRMRRSGAPSQLLGNAVKKPRFVPPGASGLHPAAESKPLAPNLGLGNALDKVQRSLSAPVVNKTACSVQAQTGQTAPGLSKALARVLTATESKENEEETKYEDSTGECAEDINLSVIILYCKGGRDSPCLVLFTVDAFISRNNSAYHRGWVEAEGQRGWCGQVRTISAAERTRGPACSAPFLHALRARALICGTGVRFGGFERACCGLERCLSGHAQSALPPPPFL</sequence>
<dbReference type="Proteomes" id="UP001469553">
    <property type="component" value="Unassembled WGS sequence"/>
</dbReference>
<gene>
    <name evidence="1" type="ORF">AMECASPLE_023541</name>
</gene>
<dbReference type="EMBL" id="JAHRIP010011579">
    <property type="protein sequence ID" value="MEQ2284621.1"/>
    <property type="molecule type" value="Genomic_DNA"/>
</dbReference>